<evidence type="ECO:0000256" key="2">
    <source>
        <dbReference type="ARBA" id="ARBA00022525"/>
    </source>
</evidence>
<feature type="non-terminal residue" evidence="8">
    <location>
        <position position="1"/>
    </location>
</feature>
<dbReference type="InterPro" id="IPR000742">
    <property type="entry name" value="EGF"/>
</dbReference>
<protein>
    <recommendedName>
        <fullName evidence="10">EGF-like domain-containing protein</fullName>
    </recommendedName>
</protein>
<feature type="domain" description="Fibrinogen C-terminal" evidence="6">
    <location>
        <begin position="1"/>
        <end position="54"/>
    </location>
</feature>
<dbReference type="Gene3D" id="2.60.120.1000">
    <property type="match status" value="2"/>
</dbReference>
<name>A0ABN8PVI6_9CNID</name>
<dbReference type="PROSITE" id="PS50026">
    <property type="entry name" value="EGF_3"/>
    <property type="match status" value="1"/>
</dbReference>
<evidence type="ECO:0000313" key="9">
    <source>
        <dbReference type="Proteomes" id="UP001159427"/>
    </source>
</evidence>
<keyword evidence="2" id="KW-0964">Secreted</keyword>
<accession>A0ABN8PVI6</accession>
<comment type="caution">
    <text evidence="4">Lacks conserved residue(s) required for the propagation of feature annotation.</text>
</comment>
<dbReference type="SUPFAM" id="SSF56496">
    <property type="entry name" value="Fibrinogen C-terminal domain-like"/>
    <property type="match status" value="2"/>
</dbReference>
<keyword evidence="4" id="KW-0245">EGF-like domain</keyword>
<evidence type="ECO:0000259" key="5">
    <source>
        <dbReference type="PROSITE" id="PS50026"/>
    </source>
</evidence>
<gene>
    <name evidence="8" type="ORF">PEVE_00044882</name>
</gene>
<dbReference type="Pfam" id="PF01410">
    <property type="entry name" value="COLFI"/>
    <property type="match status" value="1"/>
</dbReference>
<comment type="caution">
    <text evidence="8">The sequence shown here is derived from an EMBL/GenBank/DDBJ whole genome shotgun (WGS) entry which is preliminary data.</text>
</comment>
<dbReference type="NCBIfam" id="NF040941">
    <property type="entry name" value="GGGWT_bact"/>
    <property type="match status" value="2"/>
</dbReference>
<keyword evidence="9" id="KW-1185">Reference proteome</keyword>
<feature type="domain" description="Fibrillar collagen NC1" evidence="7">
    <location>
        <begin position="1"/>
        <end position="202"/>
    </location>
</feature>
<evidence type="ECO:0000256" key="4">
    <source>
        <dbReference type="PROSITE-ProRule" id="PRU00076"/>
    </source>
</evidence>
<dbReference type="EMBL" id="CALNXI010000969">
    <property type="protein sequence ID" value="CAH3149338.1"/>
    <property type="molecule type" value="Genomic_DNA"/>
</dbReference>
<feature type="disulfide bond" evidence="4">
    <location>
        <begin position="322"/>
        <end position="339"/>
    </location>
</feature>
<dbReference type="Proteomes" id="UP001159427">
    <property type="component" value="Unassembled WGS sequence"/>
</dbReference>
<comment type="subcellular location">
    <subcellularLocation>
        <location evidence="1">Secreted</location>
    </subcellularLocation>
</comment>
<proteinExistence type="predicted"/>
<dbReference type="InterPro" id="IPR002181">
    <property type="entry name" value="Fibrinogen_a/b/g_C_dom"/>
</dbReference>
<sequence length="557" mass="61206">SVVGLSCSHLKKADPTAASGNYNIDPDGEGDLEPFSVYCDMTNKNGVGVTIISHDSESRTIVDGYEDHGSYSRDINYTGASLSQLASLTNVSSHCEQFIKYECRNTVFWYEADPDGWWVSRDSTKMTYWGGASPGSGKCACGMTNSCTANGRCNCDANDDVWREDSGLLTDKTRLPVKQLRFGDTGGSDEKGYHTLGKFKLTFVQVSISIACFISTKQQFGLPSFHRNCGQNNRRITFLTPASGFYLEGHVISNHSVELNLDCQDQCVLAKECVSYNIGPMINNKMACELSNSDHLQHPEDLKPTKDWFYRGTQNLCATNPCLNNGTCYMGYTGKKYVCVCPAYFRGENCEGKMYNSCSSIKKFFPAAESGNYDIDPDSEGGLAPFTVYCDMTEKNGVGVTVISHDSESTTKVRDGLGWGGRGSYRRDIHYTGASLSQLASLTSVSLHCEQFIKYECYHSMILRGGYAWWVSRDSSKMTYWSGALPGSGNCACGMNNTCANPIYGCNCDKNDPVWREDSGLLTDKTNLPVKQLVHGDAGNSNQGYHTLGKLKCYGIA</sequence>
<dbReference type="InterPro" id="IPR036056">
    <property type="entry name" value="Fibrinogen-like_C"/>
</dbReference>
<evidence type="ECO:0008006" key="10">
    <source>
        <dbReference type="Google" id="ProtNLM"/>
    </source>
</evidence>
<evidence type="ECO:0000256" key="1">
    <source>
        <dbReference type="ARBA" id="ARBA00004613"/>
    </source>
</evidence>
<evidence type="ECO:0000256" key="3">
    <source>
        <dbReference type="ARBA" id="ARBA00023119"/>
    </source>
</evidence>
<evidence type="ECO:0000259" key="7">
    <source>
        <dbReference type="PROSITE" id="PS51461"/>
    </source>
</evidence>
<dbReference type="InterPro" id="IPR000885">
    <property type="entry name" value="Fib_collagen_C"/>
</dbReference>
<organism evidence="8 9">
    <name type="scientific">Porites evermanni</name>
    <dbReference type="NCBI Taxonomy" id="104178"/>
    <lineage>
        <taxon>Eukaryota</taxon>
        <taxon>Metazoa</taxon>
        <taxon>Cnidaria</taxon>
        <taxon>Anthozoa</taxon>
        <taxon>Hexacorallia</taxon>
        <taxon>Scleractinia</taxon>
        <taxon>Fungiina</taxon>
        <taxon>Poritidae</taxon>
        <taxon>Porites</taxon>
    </lineage>
</organism>
<feature type="disulfide bond" evidence="4">
    <location>
        <begin position="341"/>
        <end position="350"/>
    </location>
</feature>
<dbReference type="SMART" id="SM00181">
    <property type="entry name" value="EGF"/>
    <property type="match status" value="1"/>
</dbReference>
<dbReference type="SUPFAM" id="SSF57196">
    <property type="entry name" value="EGF/Laminin"/>
    <property type="match status" value="1"/>
</dbReference>
<dbReference type="PROSITE" id="PS51461">
    <property type="entry name" value="NC1_FIB"/>
    <property type="match status" value="1"/>
</dbReference>
<dbReference type="CDD" id="cd00054">
    <property type="entry name" value="EGF_CA"/>
    <property type="match status" value="1"/>
</dbReference>
<reference evidence="8 9" key="1">
    <citation type="submission" date="2022-05" db="EMBL/GenBank/DDBJ databases">
        <authorList>
            <consortium name="Genoscope - CEA"/>
            <person name="William W."/>
        </authorList>
    </citation>
    <scope>NUCLEOTIDE SEQUENCE [LARGE SCALE GENOMIC DNA]</scope>
</reference>
<feature type="domain" description="EGF-like" evidence="5">
    <location>
        <begin position="313"/>
        <end position="351"/>
    </location>
</feature>
<dbReference type="PROSITE" id="PS00022">
    <property type="entry name" value="EGF_1"/>
    <property type="match status" value="1"/>
</dbReference>
<dbReference type="Gene3D" id="2.10.25.10">
    <property type="entry name" value="Laminin"/>
    <property type="match status" value="1"/>
</dbReference>
<evidence type="ECO:0000259" key="6">
    <source>
        <dbReference type="PROSITE" id="PS51406"/>
    </source>
</evidence>
<keyword evidence="4" id="KW-1015">Disulfide bond</keyword>
<dbReference type="PROSITE" id="PS51406">
    <property type="entry name" value="FIBRINOGEN_C_2"/>
    <property type="match status" value="1"/>
</dbReference>
<evidence type="ECO:0000313" key="8">
    <source>
        <dbReference type="EMBL" id="CAH3149338.1"/>
    </source>
</evidence>
<keyword evidence="3" id="KW-0176">Collagen</keyword>